<keyword evidence="1" id="KW-1133">Transmembrane helix</keyword>
<feature type="transmembrane region" description="Helical" evidence="1">
    <location>
        <begin position="82"/>
        <end position="104"/>
    </location>
</feature>
<dbReference type="Proteomes" id="UP000001424">
    <property type="component" value="Chromosome"/>
</dbReference>
<dbReference type="AlphaFoldDB" id="Q7NS80"/>
<keyword evidence="3" id="KW-1185">Reference proteome</keyword>
<feature type="transmembrane region" description="Helical" evidence="1">
    <location>
        <begin position="23"/>
        <end position="43"/>
    </location>
</feature>
<keyword evidence="1" id="KW-0812">Transmembrane</keyword>
<evidence type="ECO:0000313" key="3">
    <source>
        <dbReference type="Proteomes" id="UP000001424"/>
    </source>
</evidence>
<evidence type="ECO:0000313" key="2">
    <source>
        <dbReference type="EMBL" id="AAQ61208.1"/>
    </source>
</evidence>
<dbReference type="InterPro" id="IPR032126">
    <property type="entry name" value="LydA_holin"/>
</dbReference>
<dbReference type="eggNOG" id="ENOG5032Y08">
    <property type="taxonomic scope" value="Bacteria"/>
</dbReference>
<protein>
    <submittedName>
        <fullName evidence="2">Probable phage-related protein</fullName>
    </submittedName>
</protein>
<reference evidence="2 3" key="1">
    <citation type="journal article" date="2003" name="Proc. Natl. Acad. Sci. U.S.A.">
        <title>The complete genome sequence of Chromobacterium violaceum reveals remarkable and exploitable bacterial adaptability.</title>
        <authorList>
            <person name="Vasconcelos A.T.R."/>
            <person name="de Almeida D.F."/>
            <person name="Almeida F.C."/>
            <person name="de Almeida L.G.P."/>
            <person name="de Almeida R."/>
            <person name="Goncalves J.A.A."/>
            <person name="Andrade E.M."/>
            <person name="Antonio R.V."/>
            <person name="Araripe J."/>
            <person name="de Araujo M.F.F."/>
            <person name="Filho S.A."/>
            <person name="Azevedo V."/>
            <person name="Batista A.J."/>
            <person name="Bataus L.A.M."/>
            <person name="Batista J.S."/>
            <person name="Belo A."/>
            <person name="vander Berg C."/>
            <person name="Blamey J."/>
            <person name="Bogo M."/>
            <person name="Bonato S."/>
            <person name="Bordignon J."/>
            <person name="Brito C.A."/>
            <person name="Brocchi M."/>
            <person name="Burity H.A."/>
            <person name="Camargo A.A."/>
            <person name="Cardoso D.D.P."/>
            <person name="Carneiro N.P."/>
            <person name="Carraro D.M."/>
            <person name="Carvalho C.M.B."/>
            <person name="Cascardo J.C.M."/>
            <person name="Cavada B.S."/>
            <person name="Chueire L.M.O."/>
            <person name="Pasa T.B.C."/>
            <person name="Duran N."/>
            <person name="Fagundes N."/>
            <person name="Falcao C.L."/>
            <person name="Fantinatti F."/>
            <person name="Farias I.P."/>
            <person name="Felipe M.S.S."/>
            <person name="Ferrari L.P."/>
            <person name="Ferro J.A."/>
            <person name="Ferro M.I.T."/>
            <person name="Franco G.R."/>
            <person name="Freitas N.S.A."/>
            <person name="Furlan L.R."/>
            <person name="Gazzinelli R.T."/>
            <person name="Gomes E.A."/>
            <person name="Goncalves P.R."/>
            <person name="Grangeiro T.B."/>
            <person name="Grattapaglia D."/>
            <person name="Grisard E.C."/>
            <person name="Guimaraes C.T."/>
            <person name="Hanna E.S."/>
            <person name="Hungria M."/>
            <person name="Jardim S.N."/>
            <person name="Laurino J."/>
            <person name="Leoi L.C.T."/>
            <person name="Fassarella L."/>
            <person name="Lima A."/>
            <person name="Loureiro M.F."/>
            <person name="Lyra M.C.P."/>
            <person name="Macedo M."/>
            <person name="Madeira H.M.F."/>
            <person name="Manfio G.P."/>
            <person name="Maranhao A.Q."/>
            <person name="Martins W.S."/>
            <person name="di Mauro S.M.Z."/>
            <person name="de Medeiros S.R.B."/>
            <person name="Meissner R.D.V."/>
            <person name="Menck C.F.M."/>
            <person name="Moreira M.A.M."/>
            <person name="Nascimento F.F."/>
            <person name="Nicolas M.F."/>
            <person name="Oliveira J.G."/>
            <person name="Oliveira S.C."/>
            <person name="Paixao R.F.C."/>
            <person name="Parente J.A."/>
            <person name="Pedrosa F.O."/>
            <person name="Pena S.J.D."/>
            <person name="Perreira J.O."/>
            <person name="Perreira M."/>
            <person name="Pinto L.S.R.C."/>
            <person name="Pinto L.S."/>
            <person name="Porto J.I.R."/>
            <person name="Potrich D.P."/>
            <person name="Neto C.E.R."/>
            <person name="Reis A.M.M."/>
            <person name="Rigo L.U."/>
            <person name="Rondinelli E."/>
            <person name="dos Santos E.B.P."/>
            <person name="Santos F.R."/>
            <person name="Schneider M.P.C."/>
            <person name="Seuanez H.N."/>
            <person name="Silva A.M.R."/>
            <person name="da Silva A.L.C."/>
            <person name="Silva D.W."/>
            <person name="Silva R."/>
            <person name="Simoes I.C."/>
            <person name="Simon D."/>
            <person name="Soares C.M.A."/>
            <person name="Soares R.B.A."/>
            <person name="Souza E.M."/>
            <person name="Souza K.R.L."/>
            <person name="Souza R.C."/>
            <person name="Steffens M.B.R."/>
            <person name="Steindel M."/>
            <person name="Teixeira S.R."/>
            <person name="Urmenyi T."/>
            <person name="Vettore A."/>
            <person name="Wassem R."/>
            <person name="Zaha A."/>
            <person name="Simpson A.J.G."/>
        </authorList>
    </citation>
    <scope>NUCLEOTIDE SEQUENCE [LARGE SCALE GENOMIC DNA]</scope>
    <source>
        <strain evidence="3">ATCC 12472 / DSM 30191 / JCM 1249 / NBRC 12614 / NCIMB 9131 / NCTC 9757</strain>
    </source>
</reference>
<evidence type="ECO:0000256" key="1">
    <source>
        <dbReference type="SAM" id="Phobius"/>
    </source>
</evidence>
<dbReference type="STRING" id="243365.CV_3546"/>
<accession>Q7NS80</accession>
<gene>
    <name evidence="2" type="ordered locus">CV_3546</name>
</gene>
<keyword evidence="1" id="KW-0472">Membrane</keyword>
<dbReference type="Pfam" id="PF16083">
    <property type="entry name" value="Phage_holin_3_3"/>
    <property type="match status" value="1"/>
</dbReference>
<dbReference type="KEGG" id="cvi:CV_3546"/>
<name>Q7NS80_CHRVO</name>
<dbReference type="HOGENOM" id="CLU_156455_1_0_4"/>
<dbReference type="EMBL" id="AE016825">
    <property type="protein sequence ID" value="AAQ61208.1"/>
    <property type="molecule type" value="Genomic_DNA"/>
</dbReference>
<proteinExistence type="predicted"/>
<feature type="transmembrane region" description="Helical" evidence="1">
    <location>
        <begin position="55"/>
        <end position="76"/>
    </location>
</feature>
<organism evidence="2 3">
    <name type="scientific">Chromobacterium violaceum (strain ATCC 12472 / DSM 30191 / JCM 1249 / CCUG 213 / NBRC 12614 / NCIMB 9131 / NCTC 9757 / MK)</name>
    <dbReference type="NCBI Taxonomy" id="243365"/>
    <lineage>
        <taxon>Bacteria</taxon>
        <taxon>Pseudomonadati</taxon>
        <taxon>Pseudomonadota</taxon>
        <taxon>Betaproteobacteria</taxon>
        <taxon>Neisseriales</taxon>
        <taxon>Chromobacteriaceae</taxon>
        <taxon>Chromobacterium</taxon>
    </lineage>
</organism>
<sequence length="113" mass="12303">MIGLAWHGDGEMMGFIKPSDAQIFTWALIGGFSAWGGVVRYIIDVQGRQKKWNIFGVFSQVIVSGFTGLLGGLLGFESERSYYITLAIAGLFGAMGNTALSYIWQKILSMAAK</sequence>